<dbReference type="PIRSF" id="PIRSF006603">
    <property type="entry name" value="DinF"/>
    <property type="match status" value="1"/>
</dbReference>
<keyword evidence="5" id="KW-0813">Transport</keyword>
<accession>A0A4Q1RIU7</accession>
<evidence type="ECO:0000256" key="9">
    <source>
        <dbReference type="ARBA" id="ARBA00022989"/>
    </source>
</evidence>
<keyword evidence="7" id="KW-1003">Cell membrane</keyword>
<keyword evidence="15" id="KW-1185">Reference proteome</keyword>
<dbReference type="GO" id="GO:0005886">
    <property type="term" value="C:plasma membrane"/>
    <property type="evidence" value="ECO:0007669"/>
    <property type="project" value="UniProtKB-SubCell"/>
</dbReference>
<evidence type="ECO:0000256" key="6">
    <source>
        <dbReference type="ARBA" id="ARBA00022449"/>
    </source>
</evidence>
<evidence type="ECO:0000256" key="12">
    <source>
        <dbReference type="ARBA" id="ARBA00031636"/>
    </source>
</evidence>
<comment type="function">
    <text evidence="1">Multidrug efflux pump.</text>
</comment>
<protein>
    <recommendedName>
        <fullName evidence="4">Probable multidrug resistance protein NorM</fullName>
    </recommendedName>
    <alternativeName>
        <fullName evidence="12">Multidrug-efflux transporter</fullName>
    </alternativeName>
</protein>
<dbReference type="Proteomes" id="UP000290106">
    <property type="component" value="Unassembled WGS sequence"/>
</dbReference>
<evidence type="ECO:0000256" key="4">
    <source>
        <dbReference type="ARBA" id="ARBA00020268"/>
    </source>
</evidence>
<evidence type="ECO:0000313" key="14">
    <source>
        <dbReference type="EMBL" id="RXS75633.1"/>
    </source>
</evidence>
<keyword evidence="8 13" id="KW-0812">Transmembrane</keyword>
<reference evidence="14 15" key="1">
    <citation type="submission" date="2019-01" db="EMBL/GenBank/DDBJ databases">
        <title>Blautia sp. nov. KGMB01111 isolated human feces.</title>
        <authorList>
            <person name="Park J.-E."/>
            <person name="Kim J.-S."/>
            <person name="Park S.-H."/>
        </authorList>
    </citation>
    <scope>NUCLEOTIDE SEQUENCE [LARGE SCALE GENOMIC DNA]</scope>
    <source>
        <strain evidence="14 15">KGMB01111</strain>
    </source>
</reference>
<feature type="transmembrane region" description="Helical" evidence="13">
    <location>
        <begin position="420"/>
        <end position="441"/>
    </location>
</feature>
<dbReference type="InterPro" id="IPR048279">
    <property type="entry name" value="MdtK-like"/>
</dbReference>
<evidence type="ECO:0000256" key="8">
    <source>
        <dbReference type="ARBA" id="ARBA00022692"/>
    </source>
</evidence>
<feature type="transmembrane region" description="Helical" evidence="13">
    <location>
        <begin position="197"/>
        <end position="218"/>
    </location>
</feature>
<feature type="transmembrane region" description="Helical" evidence="13">
    <location>
        <begin position="168"/>
        <end position="191"/>
    </location>
</feature>
<feature type="transmembrane region" description="Helical" evidence="13">
    <location>
        <begin position="16"/>
        <end position="34"/>
    </location>
</feature>
<evidence type="ECO:0000256" key="13">
    <source>
        <dbReference type="SAM" id="Phobius"/>
    </source>
</evidence>
<feature type="transmembrane region" description="Helical" evidence="13">
    <location>
        <begin position="59"/>
        <end position="79"/>
    </location>
</feature>
<dbReference type="GO" id="GO:0006811">
    <property type="term" value="P:monoatomic ion transport"/>
    <property type="evidence" value="ECO:0007669"/>
    <property type="project" value="UniProtKB-KW"/>
</dbReference>
<evidence type="ECO:0000256" key="11">
    <source>
        <dbReference type="ARBA" id="ARBA00023136"/>
    </source>
</evidence>
<comment type="subcellular location">
    <subcellularLocation>
        <location evidence="2">Cell membrane</location>
        <topology evidence="2">Multi-pass membrane protein</topology>
    </subcellularLocation>
</comment>
<keyword evidence="10" id="KW-0406">Ion transport</keyword>
<dbReference type="InterPro" id="IPR050222">
    <property type="entry name" value="MATE_MdtK"/>
</dbReference>
<keyword evidence="9 13" id="KW-1133">Transmembrane helix</keyword>
<dbReference type="GO" id="GO:0042910">
    <property type="term" value="F:xenobiotic transmembrane transporter activity"/>
    <property type="evidence" value="ECO:0007669"/>
    <property type="project" value="InterPro"/>
</dbReference>
<feature type="transmembrane region" description="Helical" evidence="13">
    <location>
        <begin position="319"/>
        <end position="338"/>
    </location>
</feature>
<evidence type="ECO:0000256" key="2">
    <source>
        <dbReference type="ARBA" id="ARBA00004651"/>
    </source>
</evidence>
<dbReference type="Pfam" id="PF01554">
    <property type="entry name" value="MatE"/>
    <property type="match status" value="2"/>
</dbReference>
<sequence>MAVNEKNMTSGSPGKLIITFAIPLMLGNVFQQFYTMADTMIVGQVVGVEALAAVGAADWLVWLVFGIMTGMAQGFSILISQYYGAGEKENLKRAVAKSYVLTAILSIIVLVLSEVTVQQVLQFLHTPENVIGLSLMYIRMVFAGIPIIAAYNIFAAILRALGNSRSPLIAMIMAAFINVGLDLLFVAVFGWGVLGAAIATVIAQGFSAAYCLSVLRHIPDVRLTREDFHQQPAMSLRLLKLAAPLAIQNVIISVGGLTVQYVVNGFGFLFVAGFTAANKLYGVLEMASVSYGYAITTYVGQNLGAKKYRRIRNGVRSGVYMALITSIVIAGVMVITGRNILSLFVSGEAGQVKQVLDIAYKYLFIMAIFLWVLYLLYVYRSAIQGLGNTLIPLASGVVEFCMRVGVALLLPKLIGEDGIFYAEISAWSGAAILLIVSYVVIIRKYKE</sequence>
<evidence type="ECO:0000256" key="7">
    <source>
        <dbReference type="ARBA" id="ARBA00022475"/>
    </source>
</evidence>
<dbReference type="CDD" id="cd13138">
    <property type="entry name" value="MATE_yoeA_like"/>
    <property type="match status" value="1"/>
</dbReference>
<organism evidence="14 15">
    <name type="scientific">Blautia faecicola</name>
    <dbReference type="NCBI Taxonomy" id="2509240"/>
    <lineage>
        <taxon>Bacteria</taxon>
        <taxon>Bacillati</taxon>
        <taxon>Bacillota</taxon>
        <taxon>Clostridia</taxon>
        <taxon>Lachnospirales</taxon>
        <taxon>Lachnospiraceae</taxon>
        <taxon>Blautia</taxon>
    </lineage>
</organism>
<dbReference type="AlphaFoldDB" id="A0A4Q1RIU7"/>
<keyword evidence="11 13" id="KW-0472">Membrane</keyword>
<dbReference type="NCBIfam" id="TIGR00797">
    <property type="entry name" value="matE"/>
    <property type="match status" value="1"/>
</dbReference>
<name>A0A4Q1RIU7_9FIRM</name>
<evidence type="ECO:0000256" key="3">
    <source>
        <dbReference type="ARBA" id="ARBA00010199"/>
    </source>
</evidence>
<dbReference type="PANTHER" id="PTHR43298:SF2">
    <property type="entry name" value="FMN_FAD EXPORTER YEEO-RELATED"/>
    <property type="match status" value="1"/>
</dbReference>
<gene>
    <name evidence="14" type="ORF">ETP43_10675</name>
</gene>
<feature type="transmembrane region" description="Helical" evidence="13">
    <location>
        <begin position="99"/>
        <end position="117"/>
    </location>
</feature>
<evidence type="ECO:0000256" key="10">
    <source>
        <dbReference type="ARBA" id="ARBA00023065"/>
    </source>
</evidence>
<evidence type="ECO:0000256" key="5">
    <source>
        <dbReference type="ARBA" id="ARBA00022448"/>
    </source>
</evidence>
<dbReference type="InterPro" id="IPR002528">
    <property type="entry name" value="MATE_fam"/>
</dbReference>
<dbReference type="EMBL" id="SDKC01000001">
    <property type="protein sequence ID" value="RXS75633.1"/>
    <property type="molecule type" value="Genomic_DNA"/>
</dbReference>
<feature type="transmembrane region" description="Helical" evidence="13">
    <location>
        <begin position="390"/>
        <end position="414"/>
    </location>
</feature>
<dbReference type="PANTHER" id="PTHR43298">
    <property type="entry name" value="MULTIDRUG RESISTANCE PROTEIN NORM-RELATED"/>
    <property type="match status" value="1"/>
</dbReference>
<comment type="similarity">
    <text evidence="3">Belongs to the multi antimicrobial extrusion (MATE) (TC 2.A.66.1) family.</text>
</comment>
<dbReference type="GO" id="GO:0015297">
    <property type="term" value="F:antiporter activity"/>
    <property type="evidence" value="ECO:0007669"/>
    <property type="project" value="UniProtKB-KW"/>
</dbReference>
<comment type="caution">
    <text evidence="14">The sequence shown here is derived from an EMBL/GenBank/DDBJ whole genome shotgun (WGS) entry which is preliminary data.</text>
</comment>
<dbReference type="RefSeq" id="WP_129258028.1">
    <property type="nucleotide sequence ID" value="NZ_SDKC01000001.1"/>
</dbReference>
<dbReference type="OrthoDB" id="9776324at2"/>
<evidence type="ECO:0000256" key="1">
    <source>
        <dbReference type="ARBA" id="ARBA00003408"/>
    </source>
</evidence>
<keyword evidence="6" id="KW-0050">Antiport</keyword>
<feature type="transmembrane region" description="Helical" evidence="13">
    <location>
        <begin position="280"/>
        <end position="299"/>
    </location>
</feature>
<proteinExistence type="inferred from homology"/>
<evidence type="ECO:0000313" key="15">
    <source>
        <dbReference type="Proteomes" id="UP000290106"/>
    </source>
</evidence>
<feature type="transmembrane region" description="Helical" evidence="13">
    <location>
        <begin position="358"/>
        <end position="378"/>
    </location>
</feature>
<feature type="transmembrane region" description="Helical" evidence="13">
    <location>
        <begin position="137"/>
        <end position="161"/>
    </location>
</feature>